<feature type="transmembrane region" description="Helical" evidence="6">
    <location>
        <begin position="405"/>
        <end position="429"/>
    </location>
</feature>
<feature type="region of interest" description="Disordered" evidence="7">
    <location>
        <begin position="574"/>
        <end position="604"/>
    </location>
</feature>
<comment type="function">
    <text evidence="6">Choline transporter.</text>
</comment>
<proteinExistence type="inferred from homology"/>
<evidence type="ECO:0000256" key="4">
    <source>
        <dbReference type="ARBA" id="ARBA00022989"/>
    </source>
</evidence>
<dbReference type="GO" id="GO:0005886">
    <property type="term" value="C:plasma membrane"/>
    <property type="evidence" value="ECO:0007669"/>
    <property type="project" value="UniProtKB-SubCell"/>
</dbReference>
<feature type="transmembrane region" description="Helical" evidence="6">
    <location>
        <begin position="226"/>
        <end position="247"/>
    </location>
</feature>
<feature type="transmembrane region" description="Helical" evidence="6">
    <location>
        <begin position="362"/>
        <end position="393"/>
    </location>
</feature>
<keyword evidence="5 6" id="KW-0472">Membrane</keyword>
<dbReference type="Pfam" id="PF04515">
    <property type="entry name" value="Choline_transpo"/>
    <property type="match status" value="1"/>
</dbReference>
<keyword evidence="4 6" id="KW-1133">Transmembrane helix</keyword>
<comment type="caution">
    <text evidence="8">The sequence shown here is derived from an EMBL/GenBank/DDBJ whole genome shotgun (WGS) entry which is preliminary data.</text>
</comment>
<evidence type="ECO:0000313" key="9">
    <source>
        <dbReference type="Proteomes" id="UP001208570"/>
    </source>
</evidence>
<dbReference type="GO" id="GO:0022857">
    <property type="term" value="F:transmembrane transporter activity"/>
    <property type="evidence" value="ECO:0007669"/>
    <property type="project" value="UniProtKB-UniRule"/>
</dbReference>
<evidence type="ECO:0000256" key="3">
    <source>
        <dbReference type="ARBA" id="ARBA00022692"/>
    </source>
</evidence>
<dbReference type="AlphaFoldDB" id="A0AAD9JBP8"/>
<protein>
    <recommendedName>
        <fullName evidence="6">Choline transporter-like protein</fullName>
    </recommendedName>
</protein>
<sequence>MMGCCGNEQPEPKENPISRKNVCCTDIVALILFVAFVGLMVYIAVFSIMNGDGKKLVYGYDSFGNTCNQNNVNNKIPNVTDSGRDLQGFSHVFFMSVFDPFGAMQICVKECPDKDLITPEQVKEFAEKTGSRLCHYDVKVSDYGNIDLYNSKGKGLCPKLPIFKSLSVLQRCAPDPSVLFQTKDAESGSSVDDSRKNATITFFKIFELDNLFKKILNDLYLSWREMIILCVFALVVSFLMVLMIRYLAAVVVWLIVVLAAVGSLAGTGFLWWTFVILLLILLVLRKRISLAVALFKEAGKCLMDLPSLLVQPIWTFIILILFFIYWLIVLAFIGTSGHPEANYERGFQSVDFVLEGFAVHFWWIHLIGLIWISEVILASQQFVIGGSVALWYFTRNKKKLGCPCCSVISSLVLHHIGSVAAGALIITLVKIPRYILMYINSKLKGKENGCAKCCAKCCICCLWCLEKVLKFINQNAYTLIAMRGMNFCSAARKAFEIITKNVLRVAVINSVGTFVLFLGKIGVAASTCVVAVIWLRMVVDALLLCFSEDCDINRQTQDYYMNSSLMKCVEETSSKLERISKSRKKSSAEDSPDGKEMVPLSNQA</sequence>
<feature type="transmembrane region" description="Helical" evidence="6">
    <location>
        <begin position="253"/>
        <end position="284"/>
    </location>
</feature>
<feature type="transmembrane region" description="Helical" evidence="6">
    <location>
        <begin position="305"/>
        <end position="333"/>
    </location>
</feature>
<evidence type="ECO:0000256" key="7">
    <source>
        <dbReference type="SAM" id="MobiDB-lite"/>
    </source>
</evidence>
<organism evidence="8 9">
    <name type="scientific">Paralvinella palmiformis</name>
    <dbReference type="NCBI Taxonomy" id="53620"/>
    <lineage>
        <taxon>Eukaryota</taxon>
        <taxon>Metazoa</taxon>
        <taxon>Spiralia</taxon>
        <taxon>Lophotrochozoa</taxon>
        <taxon>Annelida</taxon>
        <taxon>Polychaeta</taxon>
        <taxon>Sedentaria</taxon>
        <taxon>Canalipalpata</taxon>
        <taxon>Terebellida</taxon>
        <taxon>Terebelliformia</taxon>
        <taxon>Alvinellidae</taxon>
        <taxon>Paralvinella</taxon>
    </lineage>
</organism>
<feature type="compositionally biased region" description="Basic and acidic residues" evidence="7">
    <location>
        <begin position="574"/>
        <end position="596"/>
    </location>
</feature>
<comment type="subcellular location">
    <subcellularLocation>
        <location evidence="6">Cell membrane</location>
        <topology evidence="6">Multi-pass membrane protein</topology>
    </subcellularLocation>
    <subcellularLocation>
        <location evidence="1">Membrane</location>
        <topology evidence="1">Multi-pass membrane protein</topology>
    </subcellularLocation>
</comment>
<name>A0AAD9JBP8_9ANNE</name>
<dbReference type="EMBL" id="JAODUP010000433">
    <property type="protein sequence ID" value="KAK2149879.1"/>
    <property type="molecule type" value="Genomic_DNA"/>
</dbReference>
<evidence type="ECO:0000256" key="2">
    <source>
        <dbReference type="ARBA" id="ARBA00007168"/>
    </source>
</evidence>
<evidence type="ECO:0000313" key="8">
    <source>
        <dbReference type="EMBL" id="KAK2149879.1"/>
    </source>
</evidence>
<keyword evidence="3 6" id="KW-0812">Transmembrane</keyword>
<accession>A0AAD9JBP8</accession>
<comment type="similarity">
    <text evidence="2 6">Belongs to the CTL (choline transporter-like) family.</text>
</comment>
<gene>
    <name evidence="8" type="ORF">LSH36_433g03003</name>
</gene>
<dbReference type="Proteomes" id="UP001208570">
    <property type="component" value="Unassembled WGS sequence"/>
</dbReference>
<evidence type="ECO:0000256" key="1">
    <source>
        <dbReference type="ARBA" id="ARBA00004141"/>
    </source>
</evidence>
<evidence type="ECO:0000256" key="5">
    <source>
        <dbReference type="ARBA" id="ARBA00023136"/>
    </source>
</evidence>
<feature type="transmembrane region" description="Helical" evidence="6">
    <location>
        <begin position="27"/>
        <end position="48"/>
    </location>
</feature>
<feature type="transmembrane region" description="Helical" evidence="6">
    <location>
        <begin position="514"/>
        <end position="535"/>
    </location>
</feature>
<dbReference type="PANTHER" id="PTHR12385:SF12">
    <property type="entry name" value="CHOLINE TRANSPORTER-LIKE PROTEIN"/>
    <property type="match status" value="1"/>
</dbReference>
<dbReference type="PANTHER" id="PTHR12385">
    <property type="entry name" value="CHOLINE TRANSPORTER-LIKE (SLC FAMILY 44)"/>
    <property type="match status" value="1"/>
</dbReference>
<keyword evidence="9" id="KW-1185">Reference proteome</keyword>
<dbReference type="InterPro" id="IPR007603">
    <property type="entry name" value="Choline_transptr-like"/>
</dbReference>
<evidence type="ECO:0000256" key="6">
    <source>
        <dbReference type="RuleBase" id="RU368066"/>
    </source>
</evidence>
<reference evidence="8" key="1">
    <citation type="journal article" date="2023" name="Mol. Biol. Evol.">
        <title>Third-Generation Sequencing Reveals the Adaptive Role of the Epigenome in Three Deep-Sea Polychaetes.</title>
        <authorList>
            <person name="Perez M."/>
            <person name="Aroh O."/>
            <person name="Sun Y."/>
            <person name="Lan Y."/>
            <person name="Juniper S.K."/>
            <person name="Young C.R."/>
            <person name="Angers B."/>
            <person name="Qian P.Y."/>
        </authorList>
    </citation>
    <scope>NUCLEOTIDE SEQUENCE</scope>
    <source>
        <strain evidence="8">P08H-3</strain>
    </source>
</reference>